<dbReference type="Proteomes" id="UP000536179">
    <property type="component" value="Unassembled WGS sequence"/>
</dbReference>
<dbReference type="EMBL" id="JACHXU010000001">
    <property type="protein sequence ID" value="MBB3204399.1"/>
    <property type="molecule type" value="Genomic_DNA"/>
</dbReference>
<keyword evidence="3" id="KW-1185">Reference proteome</keyword>
<dbReference type="AlphaFoldDB" id="A0A7W5H3J7"/>
<dbReference type="RefSeq" id="WP_246418957.1">
    <property type="nucleotide sequence ID" value="NZ_JACHXU010000001.1"/>
</dbReference>
<organism evidence="2 3">
    <name type="scientific">Aporhodopirellula rubra</name>
    <dbReference type="NCBI Taxonomy" id="980271"/>
    <lineage>
        <taxon>Bacteria</taxon>
        <taxon>Pseudomonadati</taxon>
        <taxon>Planctomycetota</taxon>
        <taxon>Planctomycetia</taxon>
        <taxon>Pirellulales</taxon>
        <taxon>Pirellulaceae</taxon>
        <taxon>Aporhodopirellula</taxon>
    </lineage>
</organism>
<reference evidence="2 3" key="1">
    <citation type="submission" date="2020-08" db="EMBL/GenBank/DDBJ databases">
        <title>Genomic Encyclopedia of Type Strains, Phase III (KMG-III): the genomes of soil and plant-associated and newly described type strains.</title>
        <authorList>
            <person name="Whitman W."/>
        </authorList>
    </citation>
    <scope>NUCLEOTIDE SEQUENCE [LARGE SCALE GENOMIC DNA]</scope>
    <source>
        <strain evidence="2 3">CECT 8075</strain>
    </source>
</reference>
<protein>
    <submittedName>
        <fullName evidence="2">Uncharacterized protein</fullName>
    </submittedName>
</protein>
<feature type="compositionally biased region" description="Polar residues" evidence="1">
    <location>
        <begin position="1049"/>
        <end position="1058"/>
    </location>
</feature>
<dbReference type="InterPro" id="IPR036278">
    <property type="entry name" value="Sialidase_sf"/>
</dbReference>
<evidence type="ECO:0000313" key="2">
    <source>
        <dbReference type="EMBL" id="MBB3204399.1"/>
    </source>
</evidence>
<feature type="region of interest" description="Disordered" evidence="1">
    <location>
        <begin position="853"/>
        <end position="891"/>
    </location>
</feature>
<dbReference type="CDD" id="cd15482">
    <property type="entry name" value="Sialidase_non-viral"/>
    <property type="match status" value="1"/>
</dbReference>
<proteinExistence type="predicted"/>
<gene>
    <name evidence="2" type="ORF">FHS27_000163</name>
</gene>
<dbReference type="SUPFAM" id="SSF50939">
    <property type="entry name" value="Sialidases"/>
    <property type="match status" value="1"/>
</dbReference>
<name>A0A7W5H3J7_9BACT</name>
<accession>A0A7W5H3J7</accession>
<evidence type="ECO:0000256" key="1">
    <source>
        <dbReference type="SAM" id="MobiDB-lite"/>
    </source>
</evidence>
<comment type="caution">
    <text evidence="2">The sequence shown here is derived from an EMBL/GenBank/DDBJ whole genome shotgun (WGS) entry which is preliminary data.</text>
</comment>
<feature type="region of interest" description="Disordered" evidence="1">
    <location>
        <begin position="1032"/>
        <end position="1058"/>
    </location>
</feature>
<sequence>MRMDKLGCLLSRFCAALQNRLFKKACQRVVAIVCVFGVFAAVGGRSVAGEVEQLDLASLSLQPAYVSPAQIRVSSCLRAVAFSPLDSNAPPPVQSVSYLQPQAAPTTIGVAVGDAGTILRSEDEGKSWWPVNNVSIATSQELDPNDGSNGRLGNLFGGGASRGGTLGGRRSRQELLPIPFCEFSDVLWLSPRDVIVVGGGYEPVTGVSRGVCLISHDAGENWHLADAHELPRLRQVRIGRRGACEAIGDPSEASGVNRFGSYDGGESWVEDMLPTSADSYSSRGNEDALTIETASGKVSVEDICETPTGFQIAVTSHGRIFRGSPGGGHWQAVRGEDRRTAILFIASSSSTVPWALVGRETLQENRRTTIFLDDESLQHADAPSSKAALRKKLDRCRAAAAMLGISNVHSCNQWHPSGKIASTVEPASADQDVGLRSQWLREHQPSVVVLDESLAPSARRAWQAAIEQIQTRAFSIDTSETQEWSGPRRIVLTRPVGSAKPVVDADPRWQRAWNHASVLQGNALLTGAGVLANDLAVDALMLAAPGHRSPTGIEVATLADSSGSVRRDVSLAAGIELSHGQNRDEGETQTASHRRLQITTARMNQTSRLREELRGVGGGRHSHAESLRLKHQLEQLLAVTAPDDRTRLLWEGLSESARRSGDVTSANEILLGLLAQHGQPASVRRWADVMQAALSSSIEMKASNPMGRIQSALRREFSDGANALTQEVPRNAPENHEAGTKSAQPLSPFQVAPASFLSGVEVANAPAPRILVPETKRTVWQSTRGAHAFATPISSFVGTGDSSAQVDASEPVMARINWDYHPIVMGARGITPTVAKRTGSKLRPVLNPSLSPLAATASGPSKASAPLASLPDDDSFTASAKDTSRRVPRYLPPKTRDRPLLDAFDDDSCWIDADVWHDERITAKCSADDDYLYFAIYSTEPGHVRLSLDCDGDYLTSLQFDLLPDGSRRASVNGVRAIAPVWYAAVQPHVTEDGRATAGSDSSRRMVAEVAIARSSLPAPVCRVRASRVGRGADPEWDVMPDSRDWHPSRQSTPSRQY</sequence>
<dbReference type="SUPFAM" id="SSF49344">
    <property type="entry name" value="CBD9-like"/>
    <property type="match status" value="1"/>
</dbReference>
<evidence type="ECO:0000313" key="3">
    <source>
        <dbReference type="Proteomes" id="UP000536179"/>
    </source>
</evidence>